<dbReference type="InterPro" id="IPR001867">
    <property type="entry name" value="OmpR/PhoB-type_DNA-bd"/>
</dbReference>
<reference evidence="8 9" key="1">
    <citation type="submission" date="2018-06" db="EMBL/GenBank/DDBJ databases">
        <title>Sphaerisporangium craniellae sp. nov., isolated from a marine sponge in the South China Sea.</title>
        <authorList>
            <person name="Li L."/>
        </authorList>
    </citation>
    <scope>NUCLEOTIDE SEQUENCE [LARGE SCALE GENOMIC DNA]</scope>
    <source>
        <strain evidence="8 9">LHW63015</strain>
    </source>
</reference>
<protein>
    <submittedName>
        <fullName evidence="8">DNA-binding response regulator</fullName>
    </submittedName>
</protein>
<name>A0A366M4I1_9ACTN</name>
<dbReference type="Proteomes" id="UP000253303">
    <property type="component" value="Unassembled WGS sequence"/>
</dbReference>
<comment type="caution">
    <text evidence="8">The sequence shown here is derived from an EMBL/GenBank/DDBJ whole genome shotgun (WGS) entry which is preliminary data.</text>
</comment>
<evidence type="ECO:0000256" key="2">
    <source>
        <dbReference type="ARBA" id="ARBA00023012"/>
    </source>
</evidence>
<dbReference type="CDD" id="cd00383">
    <property type="entry name" value="trans_reg_C"/>
    <property type="match status" value="1"/>
</dbReference>
<keyword evidence="1 4" id="KW-0597">Phosphoprotein</keyword>
<feature type="domain" description="Response regulatory" evidence="6">
    <location>
        <begin position="11"/>
        <end position="122"/>
    </location>
</feature>
<keyword evidence="2" id="KW-0902">Two-component regulatory system</keyword>
<feature type="DNA-binding region" description="OmpR/PhoB-type" evidence="5">
    <location>
        <begin position="130"/>
        <end position="225"/>
    </location>
</feature>
<dbReference type="PANTHER" id="PTHR48111:SF40">
    <property type="entry name" value="PHOSPHATE REGULON TRANSCRIPTIONAL REGULATORY PROTEIN PHOB"/>
    <property type="match status" value="1"/>
</dbReference>
<dbReference type="AlphaFoldDB" id="A0A366M4I1"/>
<dbReference type="PROSITE" id="PS51755">
    <property type="entry name" value="OMPR_PHOB"/>
    <property type="match status" value="1"/>
</dbReference>
<dbReference type="Pfam" id="PF00072">
    <property type="entry name" value="Response_reg"/>
    <property type="match status" value="1"/>
</dbReference>
<dbReference type="GO" id="GO:0000976">
    <property type="term" value="F:transcription cis-regulatory region binding"/>
    <property type="evidence" value="ECO:0007669"/>
    <property type="project" value="TreeGrafter"/>
</dbReference>
<dbReference type="InterPro" id="IPR001789">
    <property type="entry name" value="Sig_transdc_resp-reg_receiver"/>
</dbReference>
<dbReference type="PANTHER" id="PTHR48111">
    <property type="entry name" value="REGULATOR OF RPOS"/>
    <property type="match status" value="1"/>
</dbReference>
<evidence type="ECO:0000313" key="9">
    <source>
        <dbReference type="Proteomes" id="UP000253303"/>
    </source>
</evidence>
<dbReference type="Gene3D" id="6.10.250.690">
    <property type="match status" value="1"/>
</dbReference>
<accession>A0A366M4I1</accession>
<evidence type="ECO:0000256" key="3">
    <source>
        <dbReference type="ARBA" id="ARBA00023125"/>
    </source>
</evidence>
<proteinExistence type="predicted"/>
<dbReference type="GO" id="GO:0006355">
    <property type="term" value="P:regulation of DNA-templated transcription"/>
    <property type="evidence" value="ECO:0007669"/>
    <property type="project" value="InterPro"/>
</dbReference>
<evidence type="ECO:0000256" key="4">
    <source>
        <dbReference type="PROSITE-ProRule" id="PRU00169"/>
    </source>
</evidence>
<dbReference type="Pfam" id="PF00486">
    <property type="entry name" value="Trans_reg_C"/>
    <property type="match status" value="1"/>
</dbReference>
<keyword evidence="9" id="KW-1185">Reference proteome</keyword>
<feature type="modified residue" description="4-aspartylphosphate" evidence="4">
    <location>
        <position position="57"/>
    </location>
</feature>
<keyword evidence="3 5" id="KW-0238">DNA-binding</keyword>
<dbReference type="SUPFAM" id="SSF52172">
    <property type="entry name" value="CheY-like"/>
    <property type="match status" value="1"/>
</dbReference>
<dbReference type="SMART" id="SM00448">
    <property type="entry name" value="REC"/>
    <property type="match status" value="1"/>
</dbReference>
<dbReference type="GO" id="GO:0032993">
    <property type="term" value="C:protein-DNA complex"/>
    <property type="evidence" value="ECO:0007669"/>
    <property type="project" value="TreeGrafter"/>
</dbReference>
<dbReference type="SMART" id="SM00862">
    <property type="entry name" value="Trans_reg_C"/>
    <property type="match status" value="1"/>
</dbReference>
<gene>
    <name evidence="8" type="ORF">DP939_11950</name>
</gene>
<evidence type="ECO:0000256" key="1">
    <source>
        <dbReference type="ARBA" id="ARBA00022553"/>
    </source>
</evidence>
<evidence type="ECO:0000256" key="5">
    <source>
        <dbReference type="PROSITE-ProRule" id="PRU01091"/>
    </source>
</evidence>
<dbReference type="GO" id="GO:0000156">
    <property type="term" value="F:phosphorelay response regulator activity"/>
    <property type="evidence" value="ECO:0007669"/>
    <property type="project" value="TreeGrafter"/>
</dbReference>
<evidence type="ECO:0000259" key="7">
    <source>
        <dbReference type="PROSITE" id="PS51755"/>
    </source>
</evidence>
<dbReference type="Gene3D" id="3.40.50.2300">
    <property type="match status" value="1"/>
</dbReference>
<dbReference type="EMBL" id="QMEY01000003">
    <property type="protein sequence ID" value="RBQ20479.1"/>
    <property type="molecule type" value="Genomic_DNA"/>
</dbReference>
<sequence length="234" mass="25121">MHGSAPPGRTRVLVVEDDLGVAEALVSGLRRLGLQVVPAHSAAEALAAPPADLVLLDLNLPDAKGVDLCRRLRAKAADMGIIAVTCLGETHHRIAGLHAGADDYVVKPFSLAELCARMEAVLRRVRPRPEEPIVLGGLRIDPAARAVIRDDRPIGLAPKEFDLLLCLARAAGTVVPRKRLYLEGWDTIGQGMGRTLDVHIATLRAKLGEPPLIETVRSIGYRLPLPGDWGRPCP</sequence>
<dbReference type="InterPro" id="IPR039420">
    <property type="entry name" value="WalR-like"/>
</dbReference>
<feature type="domain" description="OmpR/PhoB-type" evidence="7">
    <location>
        <begin position="130"/>
        <end position="225"/>
    </location>
</feature>
<evidence type="ECO:0000259" key="6">
    <source>
        <dbReference type="PROSITE" id="PS50110"/>
    </source>
</evidence>
<dbReference type="OrthoDB" id="116118at2"/>
<evidence type="ECO:0000313" key="8">
    <source>
        <dbReference type="EMBL" id="RBQ20479.1"/>
    </source>
</evidence>
<dbReference type="InterPro" id="IPR036388">
    <property type="entry name" value="WH-like_DNA-bd_sf"/>
</dbReference>
<dbReference type="Gene3D" id="1.10.10.10">
    <property type="entry name" value="Winged helix-like DNA-binding domain superfamily/Winged helix DNA-binding domain"/>
    <property type="match status" value="1"/>
</dbReference>
<organism evidence="8 9">
    <name type="scientific">Spongiactinospora rosea</name>
    <dbReference type="NCBI Taxonomy" id="2248750"/>
    <lineage>
        <taxon>Bacteria</taxon>
        <taxon>Bacillati</taxon>
        <taxon>Actinomycetota</taxon>
        <taxon>Actinomycetes</taxon>
        <taxon>Streptosporangiales</taxon>
        <taxon>Streptosporangiaceae</taxon>
        <taxon>Spongiactinospora</taxon>
    </lineage>
</organism>
<dbReference type="InterPro" id="IPR011006">
    <property type="entry name" value="CheY-like_superfamily"/>
</dbReference>
<dbReference type="PROSITE" id="PS50110">
    <property type="entry name" value="RESPONSE_REGULATORY"/>
    <property type="match status" value="1"/>
</dbReference>
<dbReference type="GO" id="GO:0005829">
    <property type="term" value="C:cytosol"/>
    <property type="evidence" value="ECO:0007669"/>
    <property type="project" value="TreeGrafter"/>
</dbReference>